<accession>A0A9J6ZS67</accession>
<dbReference type="SMART" id="SM00028">
    <property type="entry name" value="TPR"/>
    <property type="match status" value="3"/>
</dbReference>
<reference evidence="2" key="1">
    <citation type="submission" date="2022-05" db="EMBL/GenBank/DDBJ databases">
        <authorList>
            <person name="Sun X."/>
        </authorList>
    </citation>
    <scope>NUCLEOTIDE SEQUENCE</scope>
    <source>
        <strain evidence="2">Ai-910</strain>
    </source>
</reference>
<dbReference type="InterPro" id="IPR011990">
    <property type="entry name" value="TPR-like_helical_dom_sf"/>
</dbReference>
<keyword evidence="1" id="KW-0732">Signal</keyword>
<protein>
    <recommendedName>
        <fullName evidence="4">Tetratricopeptide repeat protein</fullName>
    </recommendedName>
</protein>
<dbReference type="RefSeq" id="WP_250724749.1">
    <property type="nucleotide sequence ID" value="NZ_CP098400.1"/>
</dbReference>
<evidence type="ECO:0000313" key="2">
    <source>
        <dbReference type="EMBL" id="URW80493.1"/>
    </source>
</evidence>
<reference evidence="2" key="2">
    <citation type="submission" date="2022-06" db="EMBL/GenBank/DDBJ databases">
        <title>Xiashengella guii gen. nov. sp. nov., a bacterium isolated form anaerobic digestion tank.</title>
        <authorList>
            <person name="Huang H."/>
        </authorList>
    </citation>
    <scope>NUCLEOTIDE SEQUENCE</scope>
    <source>
        <strain evidence="2">Ai-910</strain>
    </source>
</reference>
<feature type="signal peptide" evidence="1">
    <location>
        <begin position="1"/>
        <end position="22"/>
    </location>
</feature>
<name>A0A9J6ZS67_9BACT</name>
<dbReference type="InterPro" id="IPR019734">
    <property type="entry name" value="TPR_rpt"/>
</dbReference>
<evidence type="ECO:0000313" key="3">
    <source>
        <dbReference type="Proteomes" id="UP001056426"/>
    </source>
</evidence>
<gene>
    <name evidence="2" type="ORF">M9189_03895</name>
</gene>
<dbReference type="EMBL" id="CP098400">
    <property type="protein sequence ID" value="URW80493.1"/>
    <property type="molecule type" value="Genomic_DNA"/>
</dbReference>
<evidence type="ECO:0008006" key="4">
    <source>
        <dbReference type="Google" id="ProtNLM"/>
    </source>
</evidence>
<dbReference type="PROSITE" id="PS51257">
    <property type="entry name" value="PROKAR_LIPOPROTEIN"/>
    <property type="match status" value="1"/>
</dbReference>
<dbReference type="Pfam" id="PF13181">
    <property type="entry name" value="TPR_8"/>
    <property type="match status" value="1"/>
</dbReference>
<dbReference type="Gene3D" id="1.25.40.10">
    <property type="entry name" value="Tetratricopeptide repeat domain"/>
    <property type="match status" value="1"/>
</dbReference>
<keyword evidence="3" id="KW-1185">Reference proteome</keyword>
<dbReference type="SUPFAM" id="SSF48452">
    <property type="entry name" value="TPR-like"/>
    <property type="match status" value="1"/>
</dbReference>
<dbReference type="AlphaFoldDB" id="A0A9J6ZS67"/>
<proteinExistence type="predicted"/>
<dbReference type="Proteomes" id="UP001056426">
    <property type="component" value="Chromosome"/>
</dbReference>
<organism evidence="2 3">
    <name type="scientific">Xiashengella succiniciproducens</name>
    <dbReference type="NCBI Taxonomy" id="2949635"/>
    <lineage>
        <taxon>Bacteria</taxon>
        <taxon>Pseudomonadati</taxon>
        <taxon>Bacteroidota</taxon>
        <taxon>Bacteroidia</taxon>
        <taxon>Marinilabiliales</taxon>
        <taxon>Marinilabiliaceae</taxon>
        <taxon>Xiashengella</taxon>
    </lineage>
</organism>
<feature type="chain" id="PRO_5039913445" description="Tetratricopeptide repeat protein" evidence="1">
    <location>
        <begin position="23"/>
        <end position="574"/>
    </location>
</feature>
<dbReference type="KEGG" id="alkq:M9189_03895"/>
<sequence length="574" mass="62899">MKRATVKFFAYLALAAVVSSCASLEKMKKEAGDIKYTVTPEVLEAHGGKVAANITVRVPAGYFHPKATLEATPVLVYNGGETAYPSYYVQGEKATGNYQVISKANGGTVTYNQAVEYNENMRVSDLVVRITASKGTKSVTFEDYKIAEGVISTSTNVETKGIKASIGADEFERITPLSKTAEILYLIQQANIRNTELTKEEVKAINDFIKEVKAAENKQFKGVNISSYASPDGPVDLNTRLASQRESAAKTYLNKQFTTAKVEDAKNAEFFNLKSTPEDWEGFKELMEKSNIQDKELILRVLSMQADPEVREREIKNMANTYKVIADEILPQLRRSKMSVNVEVIGKSDEEISNLAANDPSQLNVEELLYAATLTEDVDAQLDIYKKAAAQFANDWRTHNNVGIALYAKGDLAAAKTAFEKANSVKANQPEVMNNLGAIALRENDLDKAAEYFGAAAGAGSELDNNLGVLAIKRGQYDDAVRYFGNSVSNNAALAKILAGNYDAALSTLNANTEEVALKYYLKAIVGVRTNDTDLLFNNLRKAVELDNSYKAKAATDMEFAKYFADATFRAIAQ</sequence>
<evidence type="ECO:0000256" key="1">
    <source>
        <dbReference type="SAM" id="SignalP"/>
    </source>
</evidence>